<dbReference type="Pfam" id="PF07022">
    <property type="entry name" value="Phage_CI_repr"/>
    <property type="match status" value="1"/>
</dbReference>
<dbReference type="InterPro" id="IPR010744">
    <property type="entry name" value="Phage_CI_N"/>
</dbReference>
<evidence type="ECO:0000313" key="2">
    <source>
        <dbReference type="EMBL" id="MEN9060026.1"/>
    </source>
</evidence>
<comment type="caution">
    <text evidence="2">The sequence shown here is derived from an EMBL/GenBank/DDBJ whole genome shotgun (WGS) entry which is preliminary data.</text>
</comment>
<dbReference type="NCBIfam" id="NF046037">
    <property type="entry name" value="carphisopro"/>
    <property type="match status" value="1"/>
</dbReference>
<dbReference type="InterPro" id="IPR010982">
    <property type="entry name" value="Lambda_DNA-bd_dom_sf"/>
</dbReference>
<accession>A0AAW9S594</accession>
<reference evidence="2 3" key="1">
    <citation type="submission" date="2024-05" db="EMBL/GenBank/DDBJ databases">
        <title>Genome sequence of Ponticoccus litoralis KCCM 90028.</title>
        <authorList>
            <person name="Kim J.M."/>
            <person name="Lee J.K."/>
            <person name="Choi B.J."/>
            <person name="Bayburt H."/>
            <person name="Baek J.H."/>
            <person name="Jeon C.O."/>
        </authorList>
    </citation>
    <scope>NUCLEOTIDE SEQUENCE [LARGE SCALE GENOMIC DNA]</scope>
    <source>
        <strain evidence="2 3">KCCM 90028</strain>
    </source>
</reference>
<organism evidence="2 3">
    <name type="scientific">Ponticoccus litoralis</name>
    <dbReference type="NCBI Taxonomy" id="422297"/>
    <lineage>
        <taxon>Bacteria</taxon>
        <taxon>Pseudomonadati</taxon>
        <taxon>Pseudomonadota</taxon>
        <taxon>Alphaproteobacteria</taxon>
        <taxon>Rhodobacterales</taxon>
        <taxon>Roseobacteraceae</taxon>
        <taxon>Ponticoccus</taxon>
    </lineage>
</organism>
<evidence type="ECO:0000259" key="1">
    <source>
        <dbReference type="Pfam" id="PF07022"/>
    </source>
</evidence>
<sequence>MDHIAHIWPTMAELADDLGKPYSTVAAWKQRGRIPSDYDTDMIAAARARGHVLTYEQLAVARSPRSAA</sequence>
<feature type="domain" description="Bacteriophage CI repressor N-terminal" evidence="1">
    <location>
        <begin position="12"/>
        <end position="38"/>
    </location>
</feature>
<dbReference type="GO" id="GO:0003677">
    <property type="term" value="F:DNA binding"/>
    <property type="evidence" value="ECO:0007669"/>
    <property type="project" value="InterPro"/>
</dbReference>
<dbReference type="Proteomes" id="UP001428774">
    <property type="component" value="Unassembled WGS sequence"/>
</dbReference>
<dbReference type="RefSeq" id="WP_347165173.1">
    <property type="nucleotide sequence ID" value="NZ_JBDNCH010000002.1"/>
</dbReference>
<evidence type="ECO:0000313" key="3">
    <source>
        <dbReference type="Proteomes" id="UP001428774"/>
    </source>
</evidence>
<dbReference type="EMBL" id="JBDNCH010000002">
    <property type="protein sequence ID" value="MEN9060026.1"/>
    <property type="molecule type" value="Genomic_DNA"/>
</dbReference>
<gene>
    <name evidence="2" type="ORF">ABFB10_02210</name>
</gene>
<dbReference type="Gene3D" id="1.10.260.40">
    <property type="entry name" value="lambda repressor-like DNA-binding domains"/>
    <property type="match status" value="1"/>
</dbReference>
<name>A0AAW9S594_9RHOB</name>
<keyword evidence="3" id="KW-1185">Reference proteome</keyword>
<dbReference type="AlphaFoldDB" id="A0AAW9S594"/>
<proteinExistence type="predicted"/>
<dbReference type="GO" id="GO:0045892">
    <property type="term" value="P:negative regulation of DNA-templated transcription"/>
    <property type="evidence" value="ECO:0007669"/>
    <property type="project" value="InterPro"/>
</dbReference>
<dbReference type="InterPro" id="IPR059216">
    <property type="entry name" value="LeuA_carph_isopro_dom"/>
</dbReference>
<protein>
    <submittedName>
        <fullName evidence="2">Helix-turn-helix domain-containing protein</fullName>
    </submittedName>
</protein>